<name>A0A157LGQ3_9BORD</name>
<dbReference type="EMBL" id="FKBS01000007">
    <property type="protein sequence ID" value="SAH95459.1"/>
    <property type="molecule type" value="Genomic_DNA"/>
</dbReference>
<dbReference type="Proteomes" id="UP000077037">
    <property type="component" value="Unassembled WGS sequence"/>
</dbReference>
<sequence length="191" mass="21929">MMSDSSFDALLQGQPADERPPWAERDEEAIDAFYRLVCSRIERETRTLSRIEWDHYGSGYASFVDAWFYRDEPGFRLPPFKRLSLRKEFRYTGLAVLLCRMAPVFVFIEGEKSWHRQGGSGYLPSGSKVDQLRTDAVRELAAQVQGVLEAQGLTRLSRQQLDVPLPTGTQVPTMLDNGAYTRFDALFHWED</sequence>
<dbReference type="RefSeq" id="WP_156522985.1">
    <property type="nucleotide sequence ID" value="NZ_FKBS01000007.1"/>
</dbReference>
<reference evidence="2 3" key="1">
    <citation type="submission" date="2016-03" db="EMBL/GenBank/DDBJ databases">
        <authorList>
            <consortium name="Pathogen Informatics"/>
        </authorList>
    </citation>
    <scope>NUCLEOTIDE SEQUENCE [LARGE SCALE GENOMIC DNA]</scope>
    <source>
        <strain evidence="2 3">NCTC13364</strain>
    </source>
</reference>
<feature type="region of interest" description="Disordered" evidence="1">
    <location>
        <begin position="1"/>
        <end position="22"/>
    </location>
</feature>
<evidence type="ECO:0000256" key="1">
    <source>
        <dbReference type="SAM" id="MobiDB-lite"/>
    </source>
</evidence>
<proteinExistence type="predicted"/>
<dbReference type="OrthoDB" id="2678393at2"/>
<protein>
    <submittedName>
        <fullName evidence="2">Uncharacterized protein</fullName>
    </submittedName>
</protein>
<dbReference type="AlphaFoldDB" id="A0A157LGQ3"/>
<accession>A0A157LGQ3</accession>
<evidence type="ECO:0000313" key="3">
    <source>
        <dbReference type="Proteomes" id="UP000077037"/>
    </source>
</evidence>
<gene>
    <name evidence="2" type="ORF">SAMEA1982600_00718</name>
</gene>
<organism evidence="2 3">
    <name type="scientific">Bordetella ansorpii</name>
    <dbReference type="NCBI Taxonomy" id="288768"/>
    <lineage>
        <taxon>Bacteria</taxon>
        <taxon>Pseudomonadati</taxon>
        <taxon>Pseudomonadota</taxon>
        <taxon>Betaproteobacteria</taxon>
        <taxon>Burkholderiales</taxon>
        <taxon>Alcaligenaceae</taxon>
        <taxon>Bordetella</taxon>
    </lineage>
</organism>
<evidence type="ECO:0000313" key="2">
    <source>
        <dbReference type="EMBL" id="SAH95459.1"/>
    </source>
</evidence>